<sequence length="72" mass="8224">MFWLTSQNFIPMDRTSICSVNSNLAEFDQLTYNSYERETPKSISGLLSKVTLLFALLLPCTSKSIEKRSLIM</sequence>
<evidence type="ECO:0000313" key="1">
    <source>
        <dbReference type="EMBL" id="TNN07851.1"/>
    </source>
</evidence>
<dbReference type="AlphaFoldDB" id="A0A4Z2CU84"/>
<gene>
    <name evidence="1" type="ORF">EWB00_007458</name>
</gene>
<proteinExistence type="predicted"/>
<evidence type="ECO:0000313" key="2">
    <source>
        <dbReference type="Proteomes" id="UP000311919"/>
    </source>
</evidence>
<comment type="caution">
    <text evidence="1">The sequence shown here is derived from an EMBL/GenBank/DDBJ whole genome shotgun (WGS) entry which is preliminary data.</text>
</comment>
<reference evidence="1 2" key="1">
    <citation type="submission" date="2019-03" db="EMBL/GenBank/DDBJ databases">
        <title>An improved genome assembly of the fluke Schistosoma japonicum.</title>
        <authorList>
            <person name="Hu W."/>
            <person name="Luo F."/>
            <person name="Yin M."/>
            <person name="Mo X."/>
            <person name="Sun C."/>
            <person name="Wu Q."/>
            <person name="Zhu B."/>
            <person name="Xiang M."/>
            <person name="Wang J."/>
            <person name="Wang Y."/>
            <person name="Zhang T."/>
            <person name="Xu B."/>
            <person name="Zheng H."/>
            <person name="Feng Z."/>
        </authorList>
    </citation>
    <scope>NUCLEOTIDE SEQUENCE [LARGE SCALE GENOMIC DNA]</scope>
    <source>
        <strain evidence="1">HuSjv2</strain>
        <tissue evidence="1">Worms</tissue>
    </source>
</reference>
<organism evidence="1 2">
    <name type="scientific">Schistosoma japonicum</name>
    <name type="common">Blood fluke</name>
    <dbReference type="NCBI Taxonomy" id="6182"/>
    <lineage>
        <taxon>Eukaryota</taxon>
        <taxon>Metazoa</taxon>
        <taxon>Spiralia</taxon>
        <taxon>Lophotrochozoa</taxon>
        <taxon>Platyhelminthes</taxon>
        <taxon>Trematoda</taxon>
        <taxon>Digenea</taxon>
        <taxon>Strigeidida</taxon>
        <taxon>Schistosomatoidea</taxon>
        <taxon>Schistosomatidae</taxon>
        <taxon>Schistosoma</taxon>
    </lineage>
</organism>
<keyword evidence="2" id="KW-1185">Reference proteome</keyword>
<dbReference type="Proteomes" id="UP000311919">
    <property type="component" value="Unassembled WGS sequence"/>
</dbReference>
<dbReference type="EMBL" id="SKCS01000420">
    <property type="protein sequence ID" value="TNN07851.1"/>
    <property type="molecule type" value="Genomic_DNA"/>
</dbReference>
<protein>
    <submittedName>
        <fullName evidence="1">Uncharacterized protein</fullName>
    </submittedName>
</protein>
<accession>A0A4Z2CU84</accession>
<name>A0A4Z2CU84_SCHJA</name>